<dbReference type="InParanoid" id="A0A0H2RIG3"/>
<dbReference type="EMBL" id="KQ086473">
    <property type="protein sequence ID" value="KLO04651.1"/>
    <property type="molecule type" value="Genomic_DNA"/>
</dbReference>
<keyword evidence="3" id="KW-1185">Reference proteome</keyword>
<sequence length="150" mass="17106">MSLFVVVSARFDATYRSRASKVLASCSMTPCRAILSSSLLPTSLPPFHAQSSTPSRKRQRYISKARCASNRCVRINARLVLMAIERAVHPSSLFSLRHHVPNPVVDGIDRKLRRRVIDLHALSRPRCTRRRDMSKALDESNRRVRLRAKE</sequence>
<protein>
    <submittedName>
        <fullName evidence="2">Uncharacterized protein</fullName>
    </submittedName>
</protein>
<evidence type="ECO:0000256" key="1">
    <source>
        <dbReference type="SAM" id="MobiDB-lite"/>
    </source>
</evidence>
<name>A0A0H2RIG3_9AGAM</name>
<organism evidence="2 3">
    <name type="scientific">Schizopora paradoxa</name>
    <dbReference type="NCBI Taxonomy" id="27342"/>
    <lineage>
        <taxon>Eukaryota</taxon>
        <taxon>Fungi</taxon>
        <taxon>Dikarya</taxon>
        <taxon>Basidiomycota</taxon>
        <taxon>Agaricomycotina</taxon>
        <taxon>Agaricomycetes</taxon>
        <taxon>Hymenochaetales</taxon>
        <taxon>Schizoporaceae</taxon>
        <taxon>Schizopora</taxon>
    </lineage>
</organism>
<dbReference type="Proteomes" id="UP000053477">
    <property type="component" value="Unassembled WGS sequence"/>
</dbReference>
<evidence type="ECO:0000313" key="3">
    <source>
        <dbReference type="Proteomes" id="UP000053477"/>
    </source>
</evidence>
<feature type="region of interest" description="Disordered" evidence="1">
    <location>
        <begin position="130"/>
        <end position="150"/>
    </location>
</feature>
<proteinExistence type="predicted"/>
<reference evidence="2 3" key="1">
    <citation type="submission" date="2015-04" db="EMBL/GenBank/DDBJ databases">
        <title>Complete genome sequence of Schizopora paradoxa KUC8140, a cosmopolitan wood degrader in East Asia.</title>
        <authorList>
            <consortium name="DOE Joint Genome Institute"/>
            <person name="Min B."/>
            <person name="Park H."/>
            <person name="Jang Y."/>
            <person name="Kim J.-J."/>
            <person name="Kim K.H."/>
            <person name="Pangilinan J."/>
            <person name="Lipzen A."/>
            <person name="Riley R."/>
            <person name="Grigoriev I.V."/>
            <person name="Spatafora J.W."/>
            <person name="Choi I.-G."/>
        </authorList>
    </citation>
    <scope>NUCLEOTIDE SEQUENCE [LARGE SCALE GENOMIC DNA]</scope>
    <source>
        <strain evidence="2 3">KUC8140</strain>
    </source>
</reference>
<accession>A0A0H2RIG3</accession>
<gene>
    <name evidence="2" type="ORF">SCHPADRAFT_748926</name>
</gene>
<dbReference type="AlphaFoldDB" id="A0A0H2RIG3"/>
<evidence type="ECO:0000313" key="2">
    <source>
        <dbReference type="EMBL" id="KLO04651.1"/>
    </source>
</evidence>